<feature type="domain" description="Cytosol aminopeptidase" evidence="9">
    <location>
        <begin position="305"/>
        <end position="312"/>
    </location>
</feature>
<keyword evidence="4" id="KW-0378">Hydrolase</keyword>
<evidence type="ECO:0000256" key="5">
    <source>
        <dbReference type="ARBA" id="ARBA00033172"/>
    </source>
</evidence>
<dbReference type="Proteomes" id="UP000609879">
    <property type="component" value="Unassembled WGS sequence"/>
</dbReference>
<protein>
    <recommendedName>
        <fullName evidence="7">Probable cytosol aminopeptidase</fullName>
    </recommendedName>
    <alternativeName>
        <fullName evidence="8">Leucine aminopeptidase</fullName>
    </alternativeName>
    <alternativeName>
        <fullName evidence="5">Leucyl aminopeptidase</fullName>
    </alternativeName>
</protein>
<gene>
    <name evidence="10" type="primary">pepA_2</name>
    <name evidence="10" type="ORF">Ade02nite_91970</name>
</gene>
<dbReference type="InterPro" id="IPR000819">
    <property type="entry name" value="Peptidase_M17_C"/>
</dbReference>
<accession>A0ABQ3YKM0</accession>
<keyword evidence="3" id="KW-0645">Protease</keyword>
<keyword evidence="2 10" id="KW-0031">Aminopeptidase</keyword>
<dbReference type="CDD" id="cd00433">
    <property type="entry name" value="Peptidase_M17"/>
    <property type="match status" value="1"/>
</dbReference>
<evidence type="ECO:0000256" key="7">
    <source>
        <dbReference type="ARBA" id="ARBA00050021"/>
    </source>
</evidence>
<evidence type="ECO:0000259" key="9">
    <source>
        <dbReference type="PROSITE" id="PS00631"/>
    </source>
</evidence>
<dbReference type="PANTHER" id="PTHR11963">
    <property type="entry name" value="LEUCINE AMINOPEPTIDASE-RELATED"/>
    <property type="match status" value="1"/>
</dbReference>
<dbReference type="GO" id="GO:0004177">
    <property type="term" value="F:aminopeptidase activity"/>
    <property type="evidence" value="ECO:0007669"/>
    <property type="project" value="UniProtKB-KW"/>
</dbReference>
<evidence type="ECO:0000256" key="6">
    <source>
        <dbReference type="ARBA" id="ARBA00049972"/>
    </source>
</evidence>
<name>A0ABQ3YKM0_9ACTN</name>
<dbReference type="PANTHER" id="PTHR11963:SF20">
    <property type="entry name" value="PEPTIDASE B"/>
    <property type="match status" value="1"/>
</dbReference>
<evidence type="ECO:0000313" key="11">
    <source>
        <dbReference type="Proteomes" id="UP000609879"/>
    </source>
</evidence>
<evidence type="ECO:0000256" key="1">
    <source>
        <dbReference type="ARBA" id="ARBA00009528"/>
    </source>
</evidence>
<dbReference type="PRINTS" id="PR00481">
    <property type="entry name" value="LAMNOPPTDASE"/>
</dbReference>
<dbReference type="EMBL" id="BOMI01000195">
    <property type="protein sequence ID" value="GID80556.1"/>
    <property type="molecule type" value="Genomic_DNA"/>
</dbReference>
<comment type="similarity">
    <text evidence="1">Belongs to the peptidase M17 family.</text>
</comment>
<comment type="function">
    <text evidence="6">Presumably involved in the processing and regular turnover of intracellular proteins. Catalyzes the removal of unsubstituted N-terminal amino acids from various peptides.</text>
</comment>
<keyword evidence="11" id="KW-1185">Reference proteome</keyword>
<dbReference type="PROSITE" id="PS00631">
    <property type="entry name" value="CYTOSOL_AP"/>
    <property type="match status" value="1"/>
</dbReference>
<organism evidence="10 11">
    <name type="scientific">Paractinoplanes deccanensis</name>
    <dbReference type="NCBI Taxonomy" id="113561"/>
    <lineage>
        <taxon>Bacteria</taxon>
        <taxon>Bacillati</taxon>
        <taxon>Actinomycetota</taxon>
        <taxon>Actinomycetes</taxon>
        <taxon>Micromonosporales</taxon>
        <taxon>Micromonosporaceae</taxon>
        <taxon>Paractinoplanes</taxon>
    </lineage>
</organism>
<evidence type="ECO:0000256" key="3">
    <source>
        <dbReference type="ARBA" id="ARBA00022670"/>
    </source>
</evidence>
<evidence type="ECO:0000256" key="2">
    <source>
        <dbReference type="ARBA" id="ARBA00022438"/>
    </source>
</evidence>
<dbReference type="RefSeq" id="WP_203777771.1">
    <property type="nucleotide sequence ID" value="NZ_BAAABO010000033.1"/>
</dbReference>
<sequence>MFPIRLTDRLDDDLTRVVPIGSSGPLSHAGGDLGDEIAALGDRPDPVLALHRPLRRPAKVLLVDASEGWRAAGAAIVRNVPGDEPLQIVVDDLDKDLAEGLWLGGYRYRDAREEPRTAPIDLVTANPQGYARDLAQARVAARATWLARDLTNTPSNLKIPDWFAEEMSGASARRPGVSVRVHAGAGLARFGGLRAVGGGSKWRPCMVELTWQPPGATTHVVLVGKGITFDSGGLSIKTREGMKRMKNDMAGAAAVAAATLGAADLGLRVRITALMPLAENAMSGAAFRPGDVITQYDGSTTETTNSDAEGRLVLADALGYAVAELDPDVIVDLATLTGSQKVALGPEIAALYSGSDELAAALTEAGAGAGERMWRMPLPGEYADLLRSDIADRHSSPASGPGSMVAALFLRDFLGPYADRWAHVDMAAPAWSDTTQLEITRGATGWGARTLLRYLSALDGRQ</sequence>
<dbReference type="InterPro" id="IPR011356">
    <property type="entry name" value="Leucine_aapep/pepB"/>
</dbReference>
<reference evidence="10 11" key="1">
    <citation type="submission" date="2021-01" db="EMBL/GenBank/DDBJ databases">
        <title>Whole genome shotgun sequence of Actinoplanes deccanensis NBRC 13994.</title>
        <authorList>
            <person name="Komaki H."/>
            <person name="Tamura T."/>
        </authorList>
    </citation>
    <scope>NUCLEOTIDE SEQUENCE [LARGE SCALE GENOMIC DNA]</scope>
    <source>
        <strain evidence="10 11">NBRC 13994</strain>
    </source>
</reference>
<dbReference type="SUPFAM" id="SSF53187">
    <property type="entry name" value="Zn-dependent exopeptidases"/>
    <property type="match status" value="1"/>
</dbReference>
<comment type="caution">
    <text evidence="10">The sequence shown here is derived from an EMBL/GenBank/DDBJ whole genome shotgun (WGS) entry which is preliminary data.</text>
</comment>
<evidence type="ECO:0000256" key="8">
    <source>
        <dbReference type="ARBA" id="ARBA00050061"/>
    </source>
</evidence>
<evidence type="ECO:0000256" key="4">
    <source>
        <dbReference type="ARBA" id="ARBA00022801"/>
    </source>
</evidence>
<dbReference type="Gene3D" id="3.40.630.10">
    <property type="entry name" value="Zn peptidases"/>
    <property type="match status" value="1"/>
</dbReference>
<evidence type="ECO:0000313" key="10">
    <source>
        <dbReference type="EMBL" id="GID80556.1"/>
    </source>
</evidence>
<dbReference type="Pfam" id="PF00883">
    <property type="entry name" value="Peptidase_M17"/>
    <property type="match status" value="1"/>
</dbReference>
<proteinExistence type="inferred from homology"/>